<accession>A0A0S4R0X5</accession>
<dbReference type="AlphaFoldDB" id="A0A0S4R0X5"/>
<keyword evidence="2" id="KW-1185">Reference proteome</keyword>
<evidence type="ECO:0000313" key="1">
    <source>
        <dbReference type="EMBL" id="CUU60834.1"/>
    </source>
</evidence>
<dbReference type="Proteomes" id="UP000198802">
    <property type="component" value="Unassembled WGS sequence"/>
</dbReference>
<evidence type="ECO:0000313" key="2">
    <source>
        <dbReference type="Proteomes" id="UP000198802"/>
    </source>
</evidence>
<protein>
    <recommendedName>
        <fullName evidence="3">Excreted virulence factor EspC, type VII ESX diderm</fullName>
    </recommendedName>
</protein>
<reference evidence="2" key="1">
    <citation type="submission" date="2015-11" db="EMBL/GenBank/DDBJ databases">
        <authorList>
            <person name="Varghese N."/>
        </authorList>
    </citation>
    <scope>NUCLEOTIDE SEQUENCE [LARGE SCALE GENOMIC DNA]</scope>
    <source>
        <strain evidence="2">DSM 45899</strain>
    </source>
</reference>
<name>A0A0S4R0X5_9ACTN</name>
<sequence>MTDQSAEIIDLPGAIAYLQALTGNISHTTDTELEVLLAGLAQVELNDDDVVGNIAAARDGLTAAHGLFTLALDRLLGEHQAVAETVAAAGGADAVARDSAFYGQG</sequence>
<proteinExistence type="predicted"/>
<evidence type="ECO:0008006" key="3">
    <source>
        <dbReference type="Google" id="ProtNLM"/>
    </source>
</evidence>
<dbReference type="RefSeq" id="WP_091286385.1">
    <property type="nucleotide sequence ID" value="NZ_FAOZ01000048.1"/>
</dbReference>
<organism evidence="1 2">
    <name type="scientific">Parafrankia irregularis</name>
    <dbReference type="NCBI Taxonomy" id="795642"/>
    <lineage>
        <taxon>Bacteria</taxon>
        <taxon>Bacillati</taxon>
        <taxon>Actinomycetota</taxon>
        <taxon>Actinomycetes</taxon>
        <taxon>Frankiales</taxon>
        <taxon>Frankiaceae</taxon>
        <taxon>Parafrankia</taxon>
    </lineage>
</organism>
<dbReference type="EMBL" id="FAOZ01000048">
    <property type="protein sequence ID" value="CUU60834.1"/>
    <property type="molecule type" value="Genomic_DNA"/>
</dbReference>
<gene>
    <name evidence="1" type="ORF">Ga0074812_14834</name>
</gene>